<dbReference type="InParanoid" id="F6HR95"/>
<dbReference type="HOGENOM" id="CLU_2727393_0_0_1"/>
<proteinExistence type="predicted"/>
<organism evidence="1 2">
    <name type="scientific">Vitis vinifera</name>
    <name type="common">Grape</name>
    <dbReference type="NCBI Taxonomy" id="29760"/>
    <lineage>
        <taxon>Eukaryota</taxon>
        <taxon>Viridiplantae</taxon>
        <taxon>Streptophyta</taxon>
        <taxon>Embryophyta</taxon>
        <taxon>Tracheophyta</taxon>
        <taxon>Spermatophyta</taxon>
        <taxon>Magnoliopsida</taxon>
        <taxon>eudicotyledons</taxon>
        <taxon>Gunneridae</taxon>
        <taxon>Pentapetalae</taxon>
        <taxon>rosids</taxon>
        <taxon>Vitales</taxon>
        <taxon>Vitaceae</taxon>
        <taxon>Viteae</taxon>
        <taxon>Vitis</taxon>
    </lineage>
</organism>
<accession>F6HR95</accession>
<name>F6HR95_VITVI</name>
<reference evidence="2" key="1">
    <citation type="journal article" date="2007" name="Nature">
        <title>The grapevine genome sequence suggests ancestral hexaploidization in major angiosperm phyla.</title>
        <authorList>
            <consortium name="The French-Italian Public Consortium for Grapevine Genome Characterization."/>
            <person name="Jaillon O."/>
            <person name="Aury J.-M."/>
            <person name="Noel B."/>
            <person name="Policriti A."/>
            <person name="Clepet C."/>
            <person name="Casagrande A."/>
            <person name="Choisne N."/>
            <person name="Aubourg S."/>
            <person name="Vitulo N."/>
            <person name="Jubin C."/>
            <person name="Vezzi A."/>
            <person name="Legeai F."/>
            <person name="Hugueney P."/>
            <person name="Dasilva C."/>
            <person name="Horner D."/>
            <person name="Mica E."/>
            <person name="Jublot D."/>
            <person name="Poulain J."/>
            <person name="Bruyere C."/>
            <person name="Billault A."/>
            <person name="Segurens B."/>
            <person name="Gouyvenoux M."/>
            <person name="Ugarte E."/>
            <person name="Cattonaro F."/>
            <person name="Anthouard V."/>
            <person name="Vico V."/>
            <person name="Del Fabbro C."/>
            <person name="Alaux M."/>
            <person name="Di Gaspero G."/>
            <person name="Dumas V."/>
            <person name="Felice N."/>
            <person name="Paillard S."/>
            <person name="Juman I."/>
            <person name="Moroldo M."/>
            <person name="Scalabrin S."/>
            <person name="Canaguier A."/>
            <person name="Le Clainche I."/>
            <person name="Malacrida G."/>
            <person name="Durand E."/>
            <person name="Pesole G."/>
            <person name="Laucou V."/>
            <person name="Chatelet P."/>
            <person name="Merdinoglu D."/>
            <person name="Delledonne M."/>
            <person name="Pezzotti M."/>
            <person name="Lecharny A."/>
            <person name="Scarpelli C."/>
            <person name="Artiguenave F."/>
            <person name="Pe M.E."/>
            <person name="Valle G."/>
            <person name="Morgante M."/>
            <person name="Caboche M."/>
            <person name="Adam-Blondon A.-F."/>
            <person name="Weissenbach J."/>
            <person name="Quetier F."/>
            <person name="Wincker P."/>
        </authorList>
    </citation>
    <scope>NUCLEOTIDE SEQUENCE [LARGE SCALE GENOMIC DNA]</scope>
    <source>
        <strain evidence="2">cv. Pinot noir / PN40024</strain>
    </source>
</reference>
<protein>
    <submittedName>
        <fullName evidence="1">Uncharacterized protein</fullName>
    </submittedName>
</protein>
<evidence type="ECO:0000313" key="1">
    <source>
        <dbReference type="EMBL" id="CCB57203.1"/>
    </source>
</evidence>
<dbReference type="Proteomes" id="UP000009183">
    <property type="component" value="Chromosome 19"/>
</dbReference>
<gene>
    <name evidence="1" type="ordered locus">VIT_19s0093g00640</name>
</gene>
<dbReference type="EMBL" id="FN596009">
    <property type="protein sequence ID" value="CCB57203.1"/>
    <property type="molecule type" value="Genomic_DNA"/>
</dbReference>
<evidence type="ECO:0000313" key="2">
    <source>
        <dbReference type="Proteomes" id="UP000009183"/>
    </source>
</evidence>
<keyword evidence="2" id="KW-1185">Reference proteome</keyword>
<dbReference type="AlphaFoldDB" id="F6HR95"/>
<sequence>MTRASHLALAIQATRTHGCNSPKIHFFINRKYLHQNHPNTLITKALYPEESHGGKLLVAHYGIDTKTKGKQQ</sequence>
<dbReference type="PaxDb" id="29760-VIT_19s0093g00640.t01"/>